<dbReference type="InterPro" id="IPR000084">
    <property type="entry name" value="PE-PGRS_N"/>
</dbReference>
<dbReference type="Pfam" id="PF00934">
    <property type="entry name" value="PE"/>
    <property type="match status" value="1"/>
</dbReference>
<evidence type="ECO:0000259" key="1">
    <source>
        <dbReference type="Pfam" id="PF00934"/>
    </source>
</evidence>
<protein>
    <submittedName>
        <fullName evidence="2">PE family protein</fullName>
    </submittedName>
</protein>
<comment type="caution">
    <text evidence="2">The sequence shown here is derived from an EMBL/GenBank/DDBJ whole genome shotgun (WGS) entry which is preliminary data.</text>
</comment>
<feature type="domain" description="PE" evidence="1">
    <location>
        <begin position="4"/>
        <end position="63"/>
    </location>
</feature>
<dbReference type="SUPFAM" id="SSF140459">
    <property type="entry name" value="PE/PPE dimer-like"/>
    <property type="match status" value="1"/>
</dbReference>
<dbReference type="Proteomes" id="UP000214939">
    <property type="component" value="Unassembled WGS sequence"/>
</dbReference>
<proteinExistence type="predicted"/>
<reference evidence="2 3" key="1">
    <citation type="submission" date="2017-07" db="EMBL/GenBank/DDBJ databases">
        <title>Invasive disease caused simultaneously by more than one serotype of Streptococcus pneumoniae, South Africa.</title>
        <authorList>
            <person name="Ndlangisa K."/>
            <person name="Du Plessis M."/>
            <person name="Von Gottberg A."/>
        </authorList>
    </citation>
    <scope>NUCLEOTIDE SEQUENCE [LARGE SCALE GENOMIC DNA]</scope>
    <source>
        <strain evidence="2 3">8227-15B</strain>
    </source>
</reference>
<feature type="non-terminal residue" evidence="2">
    <location>
        <position position="63"/>
    </location>
</feature>
<dbReference type="EMBL" id="NNBW01000494">
    <property type="protein sequence ID" value="OYL19813.1"/>
    <property type="molecule type" value="Genomic_DNA"/>
</dbReference>
<dbReference type="Gene3D" id="1.10.287.850">
    <property type="entry name" value="HP0062-like domain"/>
    <property type="match status" value="1"/>
</dbReference>
<evidence type="ECO:0000313" key="3">
    <source>
        <dbReference type="Proteomes" id="UP000214939"/>
    </source>
</evidence>
<dbReference type="AlphaFoldDB" id="A0AA44MRD4"/>
<name>A0AA44MRD4_STREE</name>
<organism evidence="2 3">
    <name type="scientific">Streptococcus pneumoniae</name>
    <dbReference type="NCBI Taxonomy" id="1313"/>
    <lineage>
        <taxon>Bacteria</taxon>
        <taxon>Bacillati</taxon>
        <taxon>Bacillota</taxon>
        <taxon>Bacilli</taxon>
        <taxon>Lactobacillales</taxon>
        <taxon>Streptococcaceae</taxon>
        <taxon>Streptococcus</taxon>
    </lineage>
</organism>
<sequence>MSYVIAAPEMLAMAAADVDGIGSAIRAASASAAGPTTGLLAAAAAEVSSAAAAPFSEYARECQ</sequence>
<gene>
    <name evidence="2" type="ORF">A5N45_12945</name>
</gene>
<dbReference type="RefSeq" id="WP_146657571.1">
    <property type="nucleotide sequence ID" value="NZ_NNBW01000494.1"/>
</dbReference>
<dbReference type="InterPro" id="IPR038332">
    <property type="entry name" value="PPE_sf"/>
</dbReference>
<accession>A0AA44MRD4</accession>
<evidence type="ECO:0000313" key="2">
    <source>
        <dbReference type="EMBL" id="OYL19813.1"/>
    </source>
</evidence>